<dbReference type="Gene3D" id="3.10.290.10">
    <property type="entry name" value="RNA-binding S4 domain"/>
    <property type="match status" value="1"/>
</dbReference>
<dbReference type="SMART" id="SM00363">
    <property type="entry name" value="S4"/>
    <property type="match status" value="1"/>
</dbReference>
<evidence type="ECO:0000259" key="5">
    <source>
        <dbReference type="SMART" id="SM00363"/>
    </source>
</evidence>
<dbReference type="InterPro" id="IPR006145">
    <property type="entry name" value="PsdUridine_synth_RsuA/RluA"/>
</dbReference>
<feature type="domain" description="RNA-binding S4" evidence="5">
    <location>
        <begin position="4"/>
        <end position="62"/>
    </location>
</feature>
<evidence type="ECO:0000256" key="2">
    <source>
        <dbReference type="ARBA" id="ARBA00023235"/>
    </source>
</evidence>
<dbReference type="Pfam" id="PF01479">
    <property type="entry name" value="S4"/>
    <property type="match status" value="1"/>
</dbReference>
<dbReference type="FunFam" id="3.10.290.10:FF:000003">
    <property type="entry name" value="Pseudouridine synthase"/>
    <property type="match status" value="1"/>
</dbReference>
<evidence type="ECO:0000256" key="1">
    <source>
        <dbReference type="ARBA" id="ARBA00008348"/>
    </source>
</evidence>
<dbReference type="EC" id="5.4.99.-" evidence="4"/>
<comment type="caution">
    <text evidence="6">The sequence shown here is derived from an EMBL/GenBank/DDBJ whole genome shotgun (WGS) entry which is preliminary data.</text>
</comment>
<dbReference type="Gene3D" id="3.30.70.1560">
    <property type="entry name" value="Alpha-L RNA-binding motif"/>
    <property type="match status" value="1"/>
</dbReference>
<dbReference type="Gene3D" id="3.30.70.580">
    <property type="entry name" value="Pseudouridine synthase I, catalytic domain, N-terminal subdomain"/>
    <property type="match status" value="1"/>
</dbReference>
<dbReference type="CDD" id="cd00165">
    <property type="entry name" value="S4"/>
    <property type="match status" value="1"/>
</dbReference>
<reference evidence="6" key="1">
    <citation type="submission" date="2018-07" db="EMBL/GenBank/DDBJ databases">
        <title>Genetic characterization of Mycoplasma hyopneumoniae, M. hyorhinis and M. flocculare isolates through whole genome sequencing analysis: comparative analysis of sequence types and putative genes involved in virulence.</title>
        <authorList>
            <person name="Fourour S."/>
            <person name="Lucas P."/>
            <person name="Touzain F."/>
            <person name="Tocqueville V."/>
            <person name="Kempf I."/>
            <person name="Marois-Crehan C."/>
        </authorList>
    </citation>
    <scope>NUCLEOTIDE SEQUENCE</scope>
    <source>
        <strain evidence="6">MF22</strain>
    </source>
</reference>
<sequence length="236" mass="27655">MAKIRINKFLSKMGICSRRKSEKLILQNRIKINGQIAKIGQKVDKNDVVELDNLKIIEKPLIFWYAFNKPKNYITSRFDPENRPTIMEFFDKNTYIFPVGRLDFKTTGLILITNDGKICNKLLHPSFKIKREYLVKTNFDLSDSEINFLNQNVIQLNKVKSTQKIKKIGTKTYIVIVWQGSNHHVKKIFSTINKKVTKLKRISFANIKLENLKPGNWRRLTNKEIEILKTQVKKTS</sequence>
<dbReference type="PROSITE" id="PS01149">
    <property type="entry name" value="PSI_RSU"/>
    <property type="match status" value="1"/>
</dbReference>
<dbReference type="InterPro" id="IPR000748">
    <property type="entry name" value="PsdUridine_synth_RsuA/RluB/E/F"/>
</dbReference>
<evidence type="ECO:0000256" key="4">
    <source>
        <dbReference type="RuleBase" id="RU003887"/>
    </source>
</evidence>
<dbReference type="InterPro" id="IPR020094">
    <property type="entry name" value="TruA/RsuA/RluB/E/F_N"/>
</dbReference>
<dbReference type="InterPro" id="IPR050343">
    <property type="entry name" value="RsuA_PseudoU_synthase"/>
</dbReference>
<dbReference type="InterPro" id="IPR020103">
    <property type="entry name" value="PsdUridine_synth_cat_dom_sf"/>
</dbReference>
<keyword evidence="3" id="KW-0694">RNA-binding</keyword>
<dbReference type="CDD" id="cd02870">
    <property type="entry name" value="PseudoU_synth_RsuA_like"/>
    <property type="match status" value="1"/>
</dbReference>
<dbReference type="EMBL" id="QQRD01000002">
    <property type="protein sequence ID" value="MXR56678.1"/>
    <property type="molecule type" value="Genomic_DNA"/>
</dbReference>
<dbReference type="AlphaFoldDB" id="A0AAW9X9W0"/>
<dbReference type="InterPro" id="IPR042092">
    <property type="entry name" value="PsdUridine_s_RsuA/RluB/E/F_cat"/>
</dbReference>
<dbReference type="Pfam" id="PF00849">
    <property type="entry name" value="PseudoU_synth_2"/>
    <property type="match status" value="1"/>
</dbReference>
<dbReference type="InterPro" id="IPR036986">
    <property type="entry name" value="S4_RNA-bd_sf"/>
</dbReference>
<name>A0AAW9X9W0_MESFC</name>
<dbReference type="GO" id="GO:0003723">
    <property type="term" value="F:RNA binding"/>
    <property type="evidence" value="ECO:0007669"/>
    <property type="project" value="UniProtKB-KW"/>
</dbReference>
<evidence type="ECO:0000313" key="6">
    <source>
        <dbReference type="EMBL" id="MXR56678.1"/>
    </source>
</evidence>
<organism evidence="6 7">
    <name type="scientific">Mesomycoplasma flocculare</name>
    <name type="common">Mycoplasma flocculare</name>
    <dbReference type="NCBI Taxonomy" id="2128"/>
    <lineage>
        <taxon>Bacteria</taxon>
        <taxon>Bacillati</taxon>
        <taxon>Mycoplasmatota</taxon>
        <taxon>Mycoplasmoidales</taxon>
        <taxon>Metamycoplasmataceae</taxon>
        <taxon>Mesomycoplasma</taxon>
    </lineage>
</organism>
<dbReference type="GO" id="GO:0000455">
    <property type="term" value="P:enzyme-directed rRNA pseudouridine synthesis"/>
    <property type="evidence" value="ECO:0007669"/>
    <property type="project" value="UniProtKB-ARBA"/>
</dbReference>
<dbReference type="PANTHER" id="PTHR47683">
    <property type="entry name" value="PSEUDOURIDINE SYNTHASE FAMILY PROTEIN-RELATED"/>
    <property type="match status" value="1"/>
</dbReference>
<dbReference type="Proteomes" id="UP001193441">
    <property type="component" value="Unassembled WGS sequence"/>
</dbReference>
<dbReference type="InterPro" id="IPR002942">
    <property type="entry name" value="S4_RNA-bd"/>
</dbReference>
<evidence type="ECO:0000256" key="3">
    <source>
        <dbReference type="PROSITE-ProRule" id="PRU00182"/>
    </source>
</evidence>
<keyword evidence="2 4" id="KW-0413">Isomerase</keyword>
<dbReference type="PROSITE" id="PS50889">
    <property type="entry name" value="S4"/>
    <property type="match status" value="1"/>
</dbReference>
<dbReference type="NCBIfam" id="TIGR00093">
    <property type="entry name" value="pseudouridine synthase"/>
    <property type="match status" value="1"/>
</dbReference>
<dbReference type="SUPFAM" id="SSF55174">
    <property type="entry name" value="Alpha-L RNA-binding motif"/>
    <property type="match status" value="1"/>
</dbReference>
<accession>A0AAW9X9W0</accession>
<dbReference type="RefSeq" id="WP_160581347.1">
    <property type="nucleotide sequence ID" value="NZ_QQRC01000007.1"/>
</dbReference>
<comment type="similarity">
    <text evidence="1 4">Belongs to the pseudouridine synthase RsuA family.</text>
</comment>
<gene>
    <name evidence="6" type="ORF">DR094_01555</name>
</gene>
<proteinExistence type="inferred from homology"/>
<protein>
    <recommendedName>
        <fullName evidence="4">Pseudouridine synthase</fullName>
        <ecNumber evidence="4">5.4.99.-</ecNumber>
    </recommendedName>
</protein>
<dbReference type="SUPFAM" id="SSF55120">
    <property type="entry name" value="Pseudouridine synthase"/>
    <property type="match status" value="1"/>
</dbReference>
<evidence type="ECO:0000313" key="7">
    <source>
        <dbReference type="Proteomes" id="UP001193441"/>
    </source>
</evidence>
<dbReference type="InterPro" id="IPR018496">
    <property type="entry name" value="PsdUridine_synth_RsuA/RluB_CS"/>
</dbReference>
<dbReference type="GO" id="GO:0120159">
    <property type="term" value="F:rRNA pseudouridine synthase activity"/>
    <property type="evidence" value="ECO:0007669"/>
    <property type="project" value="UniProtKB-ARBA"/>
</dbReference>
<dbReference type="PANTHER" id="PTHR47683:SF2">
    <property type="entry name" value="RNA-BINDING S4 DOMAIN-CONTAINING PROTEIN"/>
    <property type="match status" value="1"/>
</dbReference>